<dbReference type="Proteomes" id="UP000298653">
    <property type="component" value="Chromosome"/>
</dbReference>
<reference evidence="1 2" key="1">
    <citation type="submission" date="2019-05" db="EMBL/GenBank/DDBJ databases">
        <title>Complete genome sequencing of Anaerostipes rhamnosivorans.</title>
        <authorList>
            <person name="Bui T.P.N."/>
            <person name="de Vos W.M."/>
        </authorList>
    </citation>
    <scope>NUCLEOTIDE SEQUENCE [LARGE SCALE GENOMIC DNA]</scope>
    <source>
        <strain evidence="1 2">1y2</strain>
    </source>
</reference>
<evidence type="ECO:0000313" key="1">
    <source>
        <dbReference type="EMBL" id="QCP35211.1"/>
    </source>
</evidence>
<sequence length="81" mass="9563">MGELRNIPGVGKKTEEALQMLGYTTIQSLKGADPEELYERECMMKGCHIDRCQLYVYRCAVYYASTEVHEPEKLKWWNWKD</sequence>
<dbReference type="EMBL" id="CP040058">
    <property type="protein sequence ID" value="QCP35211.1"/>
    <property type="molecule type" value="Genomic_DNA"/>
</dbReference>
<name>A0A4P8IEF4_9FIRM</name>
<protein>
    <recommendedName>
        <fullName evidence="3">Pathogenicity locus</fullName>
    </recommendedName>
</protein>
<dbReference type="InterPro" id="IPR021725">
    <property type="entry name" value="Cdd1"/>
</dbReference>
<dbReference type="KEGG" id="arf:AR1Y2_1757"/>
<gene>
    <name evidence="1" type="ORF">AR1Y2_1757</name>
</gene>
<accession>A0A4P8IEF4</accession>
<proteinExistence type="predicted"/>
<dbReference type="OrthoDB" id="9790407at2"/>
<dbReference type="AlphaFoldDB" id="A0A4P8IEF4"/>
<keyword evidence="2" id="KW-1185">Reference proteome</keyword>
<dbReference type="Pfam" id="PF11731">
    <property type="entry name" value="Cdd1"/>
    <property type="match status" value="1"/>
</dbReference>
<dbReference type="RefSeq" id="WP_137328625.1">
    <property type="nucleotide sequence ID" value="NZ_CP040058.1"/>
</dbReference>
<organism evidence="1 2">
    <name type="scientific">Anaerostipes rhamnosivorans</name>
    <dbReference type="NCBI Taxonomy" id="1229621"/>
    <lineage>
        <taxon>Bacteria</taxon>
        <taxon>Bacillati</taxon>
        <taxon>Bacillota</taxon>
        <taxon>Clostridia</taxon>
        <taxon>Lachnospirales</taxon>
        <taxon>Lachnospiraceae</taxon>
        <taxon>Anaerostipes</taxon>
    </lineage>
</organism>
<evidence type="ECO:0008006" key="3">
    <source>
        <dbReference type="Google" id="ProtNLM"/>
    </source>
</evidence>
<evidence type="ECO:0000313" key="2">
    <source>
        <dbReference type="Proteomes" id="UP000298653"/>
    </source>
</evidence>
<dbReference type="Gene3D" id="1.10.150.20">
    <property type="entry name" value="5' to 3' exonuclease, C-terminal subdomain"/>
    <property type="match status" value="1"/>
</dbReference>